<dbReference type="SUPFAM" id="SSF81995">
    <property type="entry name" value="beta-sandwich domain of Sec23/24"/>
    <property type="match status" value="1"/>
</dbReference>
<dbReference type="GO" id="GO:0070971">
    <property type="term" value="C:endoplasmic reticulum exit site"/>
    <property type="evidence" value="ECO:0007669"/>
    <property type="project" value="TreeGrafter"/>
</dbReference>
<evidence type="ECO:0000256" key="2">
    <source>
        <dbReference type="ARBA" id="ARBA00009210"/>
    </source>
</evidence>
<accession>A0A7R8WH26</accession>
<keyword evidence="6 12" id="KW-0862">Zinc</keyword>
<dbReference type="PANTHER" id="PTHR11141:SF0">
    <property type="entry name" value="PROTEIN TRANSPORT PROTEIN SEC23"/>
    <property type="match status" value="1"/>
</dbReference>
<evidence type="ECO:0000256" key="10">
    <source>
        <dbReference type="ARBA" id="ARBA00023329"/>
    </source>
</evidence>
<dbReference type="InterPro" id="IPR006896">
    <property type="entry name" value="Sec23/24_trunk_dom"/>
</dbReference>
<keyword evidence="3 12" id="KW-0813">Transport</keyword>
<dbReference type="InterPro" id="IPR006900">
    <property type="entry name" value="Sec23/24_helical_dom"/>
</dbReference>
<comment type="similarity">
    <text evidence="2 12">Belongs to the SEC23/SEC24 family. SEC23 subfamily.</text>
</comment>
<sequence length="773" mass="86556">MATTYREFIQQQEDQDGVRFSWNVWPSSRLEATRMVVPIACLYTPLKERPPNAPPLTYDPVLCTRNTCRAILNPYCQVDYRAKLWVCNFCFQRNAFPPNYAGISEQYQPAELMPQFSTAEYIITRATTLPPIFLFVVDTCMDGEELDALKEPLQLSLSLLPPDALVGLITFGKTIQVHELTSEGCSKSYVFRGTKDITAKQVQEMLGVGRGIPPGHPQQQPGAPPATPANQFLQPVKNCDMTLTDLLGDLPKDPWPVPQAKRALRSTGVALSIAVSLLECSYPNSGARIMCFVGGPCTQGPGMVCDDNLQFPIRSHHDIEKDNCKFMKKATKHYEALANRAATNGHVIDLYSCALDQTGLHEMKYCCNFTGGHMVMGDSFNSSLFKQSFRAVFSKDTTDNFKMGFNAQVEIKTSREVKVQGCLGPCVSMNVKGACVSENEIGIAGTSQWKFCGLTPQMTAAFYLEVVNQHGAPLPQGSRGCVQFITQYQHPSGKRHVRVTTVARNWADTSTQMPHISASFDQEASAVLMARMAVARGESEDGSDVLRWVDRTLIRLCQKFGEYNKDDPNSFQLNDTFSLYPQFMFHLRRSQFLQVFNNSPDETSFYRHMLMREDLTQSLVMIQPLLYSYSFNGPPEPVLLDTSSIQPDRILLMDTFFQLLIYHGETIAQWKAAGYHDQPEYANFKQLLQAPIDDAQEILQYRFPMPRYIVTEHEGSQARFLLSKVNPSQTYNSAQGFGFGFGSGESGAPVLTDDVSLQVFMEHLKKLAVSSNT</sequence>
<dbReference type="Gene3D" id="1.20.120.730">
    <property type="entry name" value="Sec23/Sec24 helical domain"/>
    <property type="match status" value="1"/>
</dbReference>
<dbReference type="SUPFAM" id="SSF82919">
    <property type="entry name" value="Zn-finger domain of Sec23/24"/>
    <property type="match status" value="1"/>
</dbReference>
<evidence type="ECO:0000256" key="1">
    <source>
        <dbReference type="ARBA" id="ARBA00004514"/>
    </source>
</evidence>
<proteinExistence type="inferred from homology"/>
<dbReference type="GO" id="GO:0005096">
    <property type="term" value="F:GTPase activator activity"/>
    <property type="evidence" value="ECO:0007669"/>
    <property type="project" value="TreeGrafter"/>
</dbReference>
<evidence type="ECO:0000256" key="5">
    <source>
        <dbReference type="ARBA" id="ARBA00022824"/>
    </source>
</evidence>
<dbReference type="InterPro" id="IPR036465">
    <property type="entry name" value="vWFA_dom_sf"/>
</dbReference>
<keyword evidence="12" id="KW-0963">Cytoplasm</keyword>
<dbReference type="GO" id="GO:0090110">
    <property type="term" value="P:COPII-coated vesicle cargo loading"/>
    <property type="evidence" value="ECO:0007669"/>
    <property type="project" value="TreeGrafter"/>
</dbReference>
<evidence type="ECO:0000256" key="8">
    <source>
        <dbReference type="ARBA" id="ARBA00022927"/>
    </source>
</evidence>
<comment type="function">
    <text evidence="11 12">Component of the coat protein complex II (COPII) which promotes the formation of transport vesicles from the endoplasmic reticulum (ER). The coat has two main functions, the physical deformation of the endoplasmic reticulum membrane into vesicles and the selection of cargo molecules.</text>
</comment>
<evidence type="ECO:0000256" key="11">
    <source>
        <dbReference type="ARBA" id="ARBA00025471"/>
    </source>
</evidence>
<dbReference type="Pfam" id="PF04810">
    <property type="entry name" value="zf-Sec23_Sec24"/>
    <property type="match status" value="1"/>
</dbReference>
<dbReference type="GO" id="GO:0008270">
    <property type="term" value="F:zinc ion binding"/>
    <property type="evidence" value="ECO:0007669"/>
    <property type="project" value="InterPro"/>
</dbReference>
<dbReference type="Gene3D" id="2.30.30.380">
    <property type="entry name" value="Zn-finger domain of Sec23/24"/>
    <property type="match status" value="1"/>
</dbReference>
<dbReference type="Gene3D" id="2.60.40.1670">
    <property type="entry name" value="beta-sandwich domain of Sec23/24"/>
    <property type="match status" value="1"/>
</dbReference>
<dbReference type="Pfam" id="PF04815">
    <property type="entry name" value="Sec23_helical"/>
    <property type="match status" value="1"/>
</dbReference>
<dbReference type="GO" id="GO:0005789">
    <property type="term" value="C:endoplasmic reticulum membrane"/>
    <property type="evidence" value="ECO:0007669"/>
    <property type="project" value="UniProtKB-SubCell"/>
</dbReference>
<evidence type="ECO:0000256" key="7">
    <source>
        <dbReference type="ARBA" id="ARBA00022892"/>
    </source>
</evidence>
<dbReference type="GO" id="GO:0005829">
    <property type="term" value="C:cytosol"/>
    <property type="evidence" value="ECO:0007669"/>
    <property type="project" value="UniProtKB-SubCell"/>
</dbReference>
<dbReference type="Pfam" id="PF04811">
    <property type="entry name" value="Sec23_trunk"/>
    <property type="match status" value="1"/>
</dbReference>
<dbReference type="FunFam" id="2.30.30.380:FF:000001">
    <property type="entry name" value="Protein transport protein SEC23"/>
    <property type="match status" value="1"/>
</dbReference>
<dbReference type="OrthoDB" id="10256289at2759"/>
<dbReference type="InterPro" id="IPR029006">
    <property type="entry name" value="ADF-H/Gelsolin-like_dom_sf"/>
</dbReference>
<evidence type="ECO:0000256" key="12">
    <source>
        <dbReference type="RuleBase" id="RU365030"/>
    </source>
</evidence>
<protein>
    <recommendedName>
        <fullName evidence="12">Protein transport protein SEC23</fullName>
    </recommendedName>
</protein>
<keyword evidence="7 12" id="KW-0931">ER-Golgi transport</keyword>
<organism evidence="14">
    <name type="scientific">Cyprideis torosa</name>
    <dbReference type="NCBI Taxonomy" id="163714"/>
    <lineage>
        <taxon>Eukaryota</taxon>
        <taxon>Metazoa</taxon>
        <taxon>Ecdysozoa</taxon>
        <taxon>Arthropoda</taxon>
        <taxon>Crustacea</taxon>
        <taxon>Oligostraca</taxon>
        <taxon>Ostracoda</taxon>
        <taxon>Podocopa</taxon>
        <taxon>Podocopida</taxon>
        <taxon>Cytherocopina</taxon>
        <taxon>Cytheroidea</taxon>
        <taxon>Cytherideidae</taxon>
        <taxon>Cyprideis</taxon>
    </lineage>
</organism>
<dbReference type="Gene3D" id="3.40.20.10">
    <property type="entry name" value="Severin"/>
    <property type="match status" value="1"/>
</dbReference>
<dbReference type="CDD" id="cd11287">
    <property type="entry name" value="Sec23_C"/>
    <property type="match status" value="1"/>
</dbReference>
<keyword evidence="5 12" id="KW-0256">Endoplasmic reticulum</keyword>
<evidence type="ECO:0000313" key="14">
    <source>
        <dbReference type="EMBL" id="CAD7229033.1"/>
    </source>
</evidence>
<keyword evidence="10 12" id="KW-0968">Cytoplasmic vesicle</keyword>
<dbReference type="InterPro" id="IPR012990">
    <property type="entry name" value="Beta-sandwich_Sec23_24"/>
</dbReference>
<dbReference type="InterPro" id="IPR037550">
    <property type="entry name" value="Sec23_C"/>
</dbReference>
<feature type="compositionally biased region" description="Low complexity" evidence="13">
    <location>
        <begin position="211"/>
        <end position="221"/>
    </location>
</feature>
<dbReference type="FunFam" id="3.40.50.410:FF:000008">
    <property type="entry name" value="Protein transport protein SEC23"/>
    <property type="match status" value="1"/>
</dbReference>
<dbReference type="InterPro" id="IPR037364">
    <property type="entry name" value="Sec23"/>
</dbReference>
<dbReference type="FunFam" id="2.60.40.1670:FF:000006">
    <property type="entry name" value="Protein transport protein SEC23"/>
    <property type="match status" value="1"/>
</dbReference>
<dbReference type="FunFam" id="3.40.20.10:FF:000003">
    <property type="entry name" value="Protein transport protein SEC23"/>
    <property type="match status" value="1"/>
</dbReference>
<dbReference type="GO" id="GO:0006886">
    <property type="term" value="P:intracellular protein transport"/>
    <property type="evidence" value="ECO:0007669"/>
    <property type="project" value="InterPro"/>
</dbReference>
<evidence type="ECO:0000256" key="3">
    <source>
        <dbReference type="ARBA" id="ARBA00022448"/>
    </source>
</evidence>
<dbReference type="SUPFAM" id="SSF82754">
    <property type="entry name" value="C-terminal, gelsolin-like domain of Sec23/24"/>
    <property type="match status" value="1"/>
</dbReference>
<dbReference type="Pfam" id="PF00626">
    <property type="entry name" value="Gelsolin"/>
    <property type="match status" value="1"/>
</dbReference>
<dbReference type="PANTHER" id="PTHR11141">
    <property type="entry name" value="PROTEIN TRANSPORT PROTEIN SEC23"/>
    <property type="match status" value="1"/>
</dbReference>
<dbReference type="GO" id="GO:0030127">
    <property type="term" value="C:COPII vesicle coat"/>
    <property type="evidence" value="ECO:0007669"/>
    <property type="project" value="InterPro"/>
</dbReference>
<dbReference type="InterPro" id="IPR036174">
    <property type="entry name" value="Znf_Sec23_Sec24_sf"/>
</dbReference>
<dbReference type="SUPFAM" id="SSF53300">
    <property type="entry name" value="vWA-like"/>
    <property type="match status" value="1"/>
</dbReference>
<dbReference type="InterPro" id="IPR006895">
    <property type="entry name" value="Znf_Sec23_Sec24"/>
</dbReference>
<dbReference type="Gene3D" id="3.40.50.410">
    <property type="entry name" value="von Willebrand factor, type A domain"/>
    <property type="match status" value="1"/>
</dbReference>
<evidence type="ECO:0000256" key="4">
    <source>
        <dbReference type="ARBA" id="ARBA00022723"/>
    </source>
</evidence>
<dbReference type="InterPro" id="IPR036180">
    <property type="entry name" value="Gelsolin-like_dom_sf"/>
</dbReference>
<dbReference type="EMBL" id="OB661824">
    <property type="protein sequence ID" value="CAD7229033.1"/>
    <property type="molecule type" value="Genomic_DNA"/>
</dbReference>
<dbReference type="InterPro" id="IPR036175">
    <property type="entry name" value="Sec23/24_helical_dom_sf"/>
</dbReference>
<evidence type="ECO:0000256" key="9">
    <source>
        <dbReference type="ARBA" id="ARBA00023136"/>
    </source>
</evidence>
<evidence type="ECO:0000256" key="13">
    <source>
        <dbReference type="SAM" id="MobiDB-lite"/>
    </source>
</evidence>
<keyword evidence="4 12" id="KW-0479">Metal-binding</keyword>
<dbReference type="Pfam" id="PF08033">
    <property type="entry name" value="Sec23_BS"/>
    <property type="match status" value="1"/>
</dbReference>
<comment type="subcellular location">
    <subcellularLocation>
        <location evidence="1">Cytoplasm</location>
        <location evidence="1">Cytosol</location>
    </subcellularLocation>
    <subcellularLocation>
        <location evidence="12">Cytoplasmic vesicle</location>
        <location evidence="12">COPII-coated vesicle membrane</location>
        <topology evidence="12">Peripheral membrane protein</topology>
        <orientation evidence="12">Cytoplasmic side</orientation>
    </subcellularLocation>
    <subcellularLocation>
        <location evidence="12">Endoplasmic reticulum membrane</location>
        <topology evidence="12">Peripheral membrane protein</topology>
        <orientation evidence="12">Cytoplasmic side</orientation>
    </subcellularLocation>
</comment>
<name>A0A7R8WH26_9CRUS</name>
<dbReference type="AlphaFoldDB" id="A0A7R8WH26"/>
<evidence type="ECO:0000256" key="6">
    <source>
        <dbReference type="ARBA" id="ARBA00022833"/>
    </source>
</evidence>
<feature type="region of interest" description="Disordered" evidence="13">
    <location>
        <begin position="211"/>
        <end position="231"/>
    </location>
</feature>
<dbReference type="InterPro" id="IPR007123">
    <property type="entry name" value="Gelsolin-like_dom"/>
</dbReference>
<keyword evidence="9 12" id="KW-0472">Membrane</keyword>
<keyword evidence="8 12" id="KW-0653">Protein transport</keyword>
<dbReference type="FunFam" id="1.20.120.730:FF:000005">
    <property type="entry name" value="Protein transport protein SEC23"/>
    <property type="match status" value="1"/>
</dbReference>
<dbReference type="SUPFAM" id="SSF81811">
    <property type="entry name" value="Helical domain of Sec23/24"/>
    <property type="match status" value="1"/>
</dbReference>
<reference evidence="14" key="1">
    <citation type="submission" date="2020-11" db="EMBL/GenBank/DDBJ databases">
        <authorList>
            <person name="Tran Van P."/>
        </authorList>
    </citation>
    <scope>NUCLEOTIDE SEQUENCE</scope>
</reference>
<gene>
    <name evidence="14" type="ORF">CTOB1V02_LOCUS6906</name>
</gene>